<dbReference type="Proteomes" id="UP000003704">
    <property type="component" value="Unassembled WGS sequence"/>
</dbReference>
<name>I7Z7G7_9GAMM</name>
<keyword evidence="3 5" id="KW-1133">Transmembrane helix</keyword>
<dbReference type="GO" id="GO:0012505">
    <property type="term" value="C:endomembrane system"/>
    <property type="evidence" value="ECO:0007669"/>
    <property type="project" value="UniProtKB-SubCell"/>
</dbReference>
<comment type="subcellular location">
    <subcellularLocation>
        <location evidence="1">Endomembrane system</location>
        <topology evidence="1">Multi-pass membrane protein</topology>
    </subcellularLocation>
</comment>
<feature type="transmembrane region" description="Helical" evidence="5">
    <location>
        <begin position="93"/>
        <end position="124"/>
    </location>
</feature>
<dbReference type="Pfam" id="PF04191">
    <property type="entry name" value="PEMT"/>
    <property type="match status" value="1"/>
</dbReference>
<evidence type="ECO:0000313" key="7">
    <source>
        <dbReference type="Proteomes" id="UP000003704"/>
    </source>
</evidence>
<evidence type="ECO:0008006" key="8">
    <source>
        <dbReference type="Google" id="ProtNLM"/>
    </source>
</evidence>
<dbReference type="STRING" id="1172194.WQQ_41790"/>
<protein>
    <recommendedName>
        <fullName evidence="8">Isoprenylcysteine carboxyl methyltransferase</fullName>
    </recommendedName>
</protein>
<dbReference type="RefSeq" id="WP_007187114.1">
    <property type="nucleotide sequence ID" value="NZ_AKGD01000004.1"/>
</dbReference>
<keyword evidence="4 5" id="KW-0472">Membrane</keyword>
<organism evidence="6 7">
    <name type="scientific">Hydrocarboniphaga effusa AP103</name>
    <dbReference type="NCBI Taxonomy" id="1172194"/>
    <lineage>
        <taxon>Bacteria</taxon>
        <taxon>Pseudomonadati</taxon>
        <taxon>Pseudomonadota</taxon>
        <taxon>Gammaproteobacteria</taxon>
        <taxon>Nevskiales</taxon>
        <taxon>Nevskiaceae</taxon>
        <taxon>Hydrocarboniphaga</taxon>
    </lineage>
</organism>
<dbReference type="OrthoDB" id="9811969at2"/>
<dbReference type="Gene3D" id="1.20.120.1630">
    <property type="match status" value="1"/>
</dbReference>
<reference evidence="6 7" key="1">
    <citation type="journal article" date="2012" name="J. Bacteriol.">
        <title>Genome Sequence of n-Alkane-Degrading Hydrocarboniphaga effusa Strain AP103T (ATCC BAA-332T).</title>
        <authorList>
            <person name="Chang H.K."/>
            <person name="Zylstra G.J."/>
            <person name="Chae J.C."/>
        </authorList>
    </citation>
    <scope>NUCLEOTIDE SEQUENCE [LARGE SCALE GENOMIC DNA]</scope>
    <source>
        <strain evidence="6 7">AP103</strain>
    </source>
</reference>
<comment type="caution">
    <text evidence="6">The sequence shown here is derived from an EMBL/GenBank/DDBJ whole genome shotgun (WGS) entry which is preliminary data.</text>
</comment>
<feature type="transmembrane region" description="Helical" evidence="5">
    <location>
        <begin position="46"/>
        <end position="73"/>
    </location>
</feature>
<dbReference type="EMBL" id="AKGD01000004">
    <property type="protein sequence ID" value="EIT67744.1"/>
    <property type="molecule type" value="Genomic_DNA"/>
</dbReference>
<evidence type="ECO:0000256" key="4">
    <source>
        <dbReference type="ARBA" id="ARBA00023136"/>
    </source>
</evidence>
<dbReference type="InterPro" id="IPR007318">
    <property type="entry name" value="Phopholipid_MeTrfase"/>
</dbReference>
<evidence type="ECO:0000256" key="1">
    <source>
        <dbReference type="ARBA" id="ARBA00004127"/>
    </source>
</evidence>
<evidence type="ECO:0000256" key="5">
    <source>
        <dbReference type="SAM" id="Phobius"/>
    </source>
</evidence>
<keyword evidence="2 5" id="KW-0812">Transmembrane</keyword>
<gene>
    <name evidence="6" type="ORF">WQQ_41790</name>
</gene>
<keyword evidence="7" id="KW-1185">Reference proteome</keyword>
<sequence>MTLGQGDSTDTRPPPRRFWIARFVCALILGLYLVSRSGWEEISVVLAHLTASLGLVLAVIGALGRVWCSSYAAGNKNVVLLVDGPYSVTRNPLYFFSFVGGLGVVLATQTVVIPVLFAACYALYFGRVIRKEEAFLSAWHKGLYERYRARVPRFWPDWSLFTEPAKWTIRPLPFRRSLVEVSWFAIAAIVLHTLHDFRDLMGWPAIFVAY</sequence>
<accession>I7Z7G7</accession>
<dbReference type="AlphaFoldDB" id="I7Z7G7"/>
<evidence type="ECO:0000313" key="6">
    <source>
        <dbReference type="EMBL" id="EIT67744.1"/>
    </source>
</evidence>
<evidence type="ECO:0000256" key="2">
    <source>
        <dbReference type="ARBA" id="ARBA00022692"/>
    </source>
</evidence>
<proteinExistence type="predicted"/>
<feature type="transmembrane region" description="Helical" evidence="5">
    <location>
        <begin position="18"/>
        <end position="34"/>
    </location>
</feature>
<evidence type="ECO:0000256" key="3">
    <source>
        <dbReference type="ARBA" id="ARBA00022989"/>
    </source>
</evidence>